<accession>A0A0F9NS50</accession>
<dbReference type="EMBL" id="LAZR01007612">
    <property type="protein sequence ID" value="KKM84127.1"/>
    <property type="molecule type" value="Genomic_DNA"/>
</dbReference>
<dbReference type="InterPro" id="IPR029063">
    <property type="entry name" value="SAM-dependent_MTases_sf"/>
</dbReference>
<organism evidence="1">
    <name type="scientific">marine sediment metagenome</name>
    <dbReference type="NCBI Taxonomy" id="412755"/>
    <lineage>
        <taxon>unclassified sequences</taxon>
        <taxon>metagenomes</taxon>
        <taxon>ecological metagenomes</taxon>
    </lineage>
</organism>
<protein>
    <recommendedName>
        <fullName evidence="2">Class I SAM-dependent methyltransferase</fullName>
    </recommendedName>
</protein>
<feature type="non-terminal residue" evidence="1">
    <location>
        <position position="113"/>
    </location>
</feature>
<evidence type="ECO:0008006" key="2">
    <source>
        <dbReference type="Google" id="ProtNLM"/>
    </source>
</evidence>
<reference evidence="1" key="1">
    <citation type="journal article" date="2015" name="Nature">
        <title>Complex archaea that bridge the gap between prokaryotes and eukaryotes.</title>
        <authorList>
            <person name="Spang A."/>
            <person name="Saw J.H."/>
            <person name="Jorgensen S.L."/>
            <person name="Zaremba-Niedzwiedzka K."/>
            <person name="Martijn J."/>
            <person name="Lind A.E."/>
            <person name="van Eijk R."/>
            <person name="Schleper C."/>
            <person name="Guy L."/>
            <person name="Ettema T.J."/>
        </authorList>
    </citation>
    <scope>NUCLEOTIDE SEQUENCE</scope>
</reference>
<dbReference type="Gene3D" id="3.40.50.150">
    <property type="entry name" value="Vaccinia Virus protein VP39"/>
    <property type="match status" value="1"/>
</dbReference>
<dbReference type="AlphaFoldDB" id="A0A0F9NS50"/>
<comment type="caution">
    <text evidence="1">The sequence shown here is derived from an EMBL/GenBank/DDBJ whole genome shotgun (WGS) entry which is preliminary data.</text>
</comment>
<dbReference type="Pfam" id="PF13578">
    <property type="entry name" value="Methyltransf_24"/>
    <property type="match status" value="1"/>
</dbReference>
<proteinExistence type="predicted"/>
<evidence type="ECO:0000313" key="1">
    <source>
        <dbReference type="EMBL" id="KKM84127.1"/>
    </source>
</evidence>
<gene>
    <name evidence="1" type="ORF">LCGC14_1302310</name>
</gene>
<sequence>MKKQKRWNWLINTINEHDYRVGAELGAATGISTKQLLDNCSNLRKLVIADIWKPIARLDHPAGWGKDNMEEVFREKFKGDTRLQILKGLSWDMAEFVEDGSLDFVFIDANHTK</sequence>
<name>A0A0F9NS50_9ZZZZ</name>